<evidence type="ECO:0000256" key="1">
    <source>
        <dbReference type="SAM" id="SignalP"/>
    </source>
</evidence>
<dbReference type="Proteomes" id="UP000685013">
    <property type="component" value="Chromosome 18"/>
</dbReference>
<feature type="non-terminal residue" evidence="2">
    <location>
        <position position="1"/>
    </location>
</feature>
<dbReference type="AlphaFoldDB" id="A0AAV6M2G7"/>
<gene>
    <name evidence="2" type="primary">ABCG7</name>
    <name evidence="2" type="ORF">SDJN03_27802</name>
</gene>
<dbReference type="EMBL" id="JAGKQH010000018">
    <property type="protein sequence ID" value="KAG6573915.1"/>
    <property type="molecule type" value="Genomic_DNA"/>
</dbReference>
<evidence type="ECO:0000313" key="2">
    <source>
        <dbReference type="EMBL" id="KAG6573915.1"/>
    </source>
</evidence>
<proteinExistence type="predicted"/>
<keyword evidence="3" id="KW-1185">Reference proteome</keyword>
<feature type="chain" id="PRO_5043887991" evidence="1">
    <location>
        <begin position="26"/>
        <end position="137"/>
    </location>
</feature>
<evidence type="ECO:0000313" key="3">
    <source>
        <dbReference type="Proteomes" id="UP000685013"/>
    </source>
</evidence>
<protein>
    <submittedName>
        <fullName evidence="2">ABC transporter G family member 7</fullName>
    </submittedName>
</protein>
<name>A0AAV6M2G7_9ROSI</name>
<sequence>MSIGGNGVGQVLVAVAAALLVRIFSGPEPALLLEHDIELEDWEKVDGDIEVGEESPVSRKVSPVTIRWRNITCSLSDKSSKSVIFLAFSSFFKSICVLENAVEYEDSEYGVSLCFSPLGFHFLGKEIERKCYDLRFL</sequence>
<organism evidence="2 3">
    <name type="scientific">Cucurbita argyrosperma subsp. sororia</name>
    <dbReference type="NCBI Taxonomy" id="37648"/>
    <lineage>
        <taxon>Eukaryota</taxon>
        <taxon>Viridiplantae</taxon>
        <taxon>Streptophyta</taxon>
        <taxon>Embryophyta</taxon>
        <taxon>Tracheophyta</taxon>
        <taxon>Spermatophyta</taxon>
        <taxon>Magnoliopsida</taxon>
        <taxon>eudicotyledons</taxon>
        <taxon>Gunneridae</taxon>
        <taxon>Pentapetalae</taxon>
        <taxon>rosids</taxon>
        <taxon>fabids</taxon>
        <taxon>Cucurbitales</taxon>
        <taxon>Cucurbitaceae</taxon>
        <taxon>Cucurbiteae</taxon>
        <taxon>Cucurbita</taxon>
    </lineage>
</organism>
<feature type="signal peptide" evidence="1">
    <location>
        <begin position="1"/>
        <end position="25"/>
    </location>
</feature>
<reference evidence="2 3" key="1">
    <citation type="journal article" date="2021" name="Hortic Res">
        <title>The domestication of Cucurbita argyrosperma as revealed by the genome of its wild relative.</title>
        <authorList>
            <person name="Barrera-Redondo J."/>
            <person name="Sanchez-de la Vega G."/>
            <person name="Aguirre-Liguori J.A."/>
            <person name="Castellanos-Morales G."/>
            <person name="Gutierrez-Guerrero Y.T."/>
            <person name="Aguirre-Dugua X."/>
            <person name="Aguirre-Planter E."/>
            <person name="Tenaillon M.I."/>
            <person name="Lira-Saade R."/>
            <person name="Eguiarte L.E."/>
        </authorList>
    </citation>
    <scope>NUCLEOTIDE SEQUENCE [LARGE SCALE GENOMIC DNA]</scope>
    <source>
        <strain evidence="2">JBR-2021</strain>
    </source>
</reference>
<keyword evidence="1" id="KW-0732">Signal</keyword>
<accession>A0AAV6M2G7</accession>
<comment type="caution">
    <text evidence="2">The sequence shown here is derived from an EMBL/GenBank/DDBJ whole genome shotgun (WGS) entry which is preliminary data.</text>
</comment>